<feature type="transmembrane region" description="Helical" evidence="1">
    <location>
        <begin position="160"/>
        <end position="183"/>
    </location>
</feature>
<keyword evidence="1" id="KW-0812">Transmembrane</keyword>
<protein>
    <recommendedName>
        <fullName evidence="3">Cytochrome c assembly protein domain-containing protein</fullName>
    </recommendedName>
</protein>
<accession>A0A382FP36</accession>
<organism evidence="2">
    <name type="scientific">marine metagenome</name>
    <dbReference type="NCBI Taxonomy" id="408172"/>
    <lineage>
        <taxon>unclassified sequences</taxon>
        <taxon>metagenomes</taxon>
        <taxon>ecological metagenomes</taxon>
    </lineage>
</organism>
<dbReference type="EMBL" id="UINC01050597">
    <property type="protein sequence ID" value="SVB63741.1"/>
    <property type="molecule type" value="Genomic_DNA"/>
</dbReference>
<feature type="transmembrane region" description="Helical" evidence="1">
    <location>
        <begin position="27"/>
        <end position="43"/>
    </location>
</feature>
<evidence type="ECO:0008006" key="3">
    <source>
        <dbReference type="Google" id="ProtNLM"/>
    </source>
</evidence>
<proteinExistence type="predicted"/>
<feature type="transmembrane region" description="Helical" evidence="1">
    <location>
        <begin position="134"/>
        <end position="154"/>
    </location>
</feature>
<sequence>MSFPLTTLFSLACYFIAKKLLSTPKQTFLGLSMALIVMFVLMFKSHGFNALATHISITGFSLVILIVTFIEMSLLEKHMIKIKSGEIGSNVKSVEREYSEIFILIGIGLAAIILSLISGIFIGTNLELDLIFKFMFTVFAIIIYMVTFLGIKFANLKIKYAVRGIMLSFSMVLFAYLGNSILLKTYLS</sequence>
<feature type="transmembrane region" description="Helical" evidence="1">
    <location>
        <begin position="101"/>
        <end position="122"/>
    </location>
</feature>
<dbReference type="AlphaFoldDB" id="A0A382FP36"/>
<keyword evidence="1" id="KW-1133">Transmembrane helix</keyword>
<evidence type="ECO:0000313" key="2">
    <source>
        <dbReference type="EMBL" id="SVB63741.1"/>
    </source>
</evidence>
<evidence type="ECO:0000256" key="1">
    <source>
        <dbReference type="SAM" id="Phobius"/>
    </source>
</evidence>
<keyword evidence="1" id="KW-0472">Membrane</keyword>
<reference evidence="2" key="1">
    <citation type="submission" date="2018-05" db="EMBL/GenBank/DDBJ databases">
        <authorList>
            <person name="Lanie J.A."/>
            <person name="Ng W.-L."/>
            <person name="Kazmierczak K.M."/>
            <person name="Andrzejewski T.M."/>
            <person name="Davidsen T.M."/>
            <person name="Wayne K.J."/>
            <person name="Tettelin H."/>
            <person name="Glass J.I."/>
            <person name="Rusch D."/>
            <person name="Podicherti R."/>
            <person name="Tsui H.-C.T."/>
            <person name="Winkler M.E."/>
        </authorList>
    </citation>
    <scope>NUCLEOTIDE SEQUENCE</scope>
</reference>
<name>A0A382FP36_9ZZZZ</name>
<feature type="transmembrane region" description="Helical" evidence="1">
    <location>
        <begin position="50"/>
        <end position="70"/>
    </location>
</feature>
<gene>
    <name evidence="2" type="ORF">METZ01_LOCUS216595</name>
</gene>